<dbReference type="RefSeq" id="WP_068246516.1">
    <property type="nucleotide sequence ID" value="NZ_LPUY01000088.1"/>
</dbReference>
<reference evidence="1 2" key="1">
    <citation type="submission" date="2015-12" db="EMBL/GenBank/DDBJ databases">
        <title>Genome sequence of the marine Rhodobacteraceae strain O3.65, Candidatus Tritonibacter horizontis.</title>
        <authorList>
            <person name="Poehlein A."/>
            <person name="Giebel H.A."/>
            <person name="Voget S."/>
            <person name="Brinkhoff T."/>
        </authorList>
    </citation>
    <scope>NUCLEOTIDE SEQUENCE [LARGE SCALE GENOMIC DNA]</scope>
    <source>
        <strain evidence="1 2">O3.65</strain>
    </source>
</reference>
<sequence length="251" mass="28108">MTEILQTSIPYNPLIPQRLPGIQPLNPEAWLEFDTAFAAQMAARDRLLATARDDVLRADPAAQEAAQELLDLVMALRYGVSGAAEQVHRPDGQIVPLDRDAPMVTLGRLVQQDLCLLQKPEGAAEHVLTAAVLCFPASWTLAEKFQKPLVAIHNPVSSYTGDVARRVQRLFDGVQPGRPLWRINALWYADPSLHQPRREADPRPTSTPDTQHFLRSELQSIYRLPHTRAVVFSIHTTVMRRQDVLAQWGGH</sequence>
<keyword evidence="2" id="KW-1185">Reference proteome</keyword>
<dbReference type="Proteomes" id="UP000068382">
    <property type="component" value="Unassembled WGS sequence"/>
</dbReference>
<dbReference type="OrthoDB" id="5242510at2"/>
<dbReference type="Pfam" id="PF11927">
    <property type="entry name" value="HODM_asu-like"/>
    <property type="match status" value="1"/>
</dbReference>
<dbReference type="EMBL" id="LPUY01000088">
    <property type="protein sequence ID" value="KUP91755.1"/>
    <property type="molecule type" value="Genomic_DNA"/>
</dbReference>
<name>A0A132BTN6_9RHOB</name>
<protein>
    <recommendedName>
        <fullName evidence="3">DUF3445 domain-containing protein</fullName>
    </recommendedName>
</protein>
<organism evidence="1 2">
    <name type="scientific">Tritonibacter horizontis</name>
    <dbReference type="NCBI Taxonomy" id="1768241"/>
    <lineage>
        <taxon>Bacteria</taxon>
        <taxon>Pseudomonadati</taxon>
        <taxon>Pseudomonadota</taxon>
        <taxon>Alphaproteobacteria</taxon>
        <taxon>Rhodobacterales</taxon>
        <taxon>Paracoccaceae</taxon>
        <taxon>Tritonibacter</taxon>
    </lineage>
</organism>
<dbReference type="InterPro" id="IPR021848">
    <property type="entry name" value="HODM_asu-like"/>
</dbReference>
<comment type="caution">
    <text evidence="1">The sequence shown here is derived from an EMBL/GenBank/DDBJ whole genome shotgun (WGS) entry which is preliminary data.</text>
</comment>
<accession>A0A132BTN6</accession>
<gene>
    <name evidence="1" type="ORF">TRIHO_34170</name>
</gene>
<dbReference type="AlphaFoldDB" id="A0A132BTN6"/>
<evidence type="ECO:0008006" key="3">
    <source>
        <dbReference type="Google" id="ProtNLM"/>
    </source>
</evidence>
<proteinExistence type="predicted"/>
<evidence type="ECO:0000313" key="1">
    <source>
        <dbReference type="EMBL" id="KUP91755.1"/>
    </source>
</evidence>
<evidence type="ECO:0000313" key="2">
    <source>
        <dbReference type="Proteomes" id="UP000068382"/>
    </source>
</evidence>